<name>A0A0Q2HF13_CAMCO</name>
<organism evidence="2 4">
    <name type="scientific">Campylobacter coli</name>
    <dbReference type="NCBI Taxonomy" id="195"/>
    <lineage>
        <taxon>Bacteria</taxon>
        <taxon>Pseudomonadati</taxon>
        <taxon>Campylobacterota</taxon>
        <taxon>Epsilonproteobacteria</taxon>
        <taxon>Campylobacterales</taxon>
        <taxon>Campylobacteraceae</taxon>
        <taxon>Campylobacter</taxon>
    </lineage>
</organism>
<dbReference type="STRING" id="195.ATE51_00660"/>
<dbReference type="KEGG" id="ccoo:ATE51_00660"/>
<dbReference type="RefSeq" id="WP_002779249.1">
    <property type="nucleotide sequence ID" value="NZ_AANHVQ020000013.1"/>
</dbReference>
<dbReference type="Proteomes" id="UP000365807">
    <property type="component" value="Unassembled WGS sequence"/>
</dbReference>
<evidence type="ECO:0000313" key="4">
    <source>
        <dbReference type="Proteomes" id="UP000361993"/>
    </source>
</evidence>
<sequence length="90" mass="10656">MEKGFELIKAKNNNANMDFYSPETLKNFDEKRYKYLKSKDFRLYGSVKGYQYMIFSVNKDKSDKREFWALICEDSKVENCKIENATGRGV</sequence>
<dbReference type="EMBL" id="AACDUL010000003">
    <property type="protein sequence ID" value="EAK1509170.1"/>
    <property type="molecule type" value="Genomic_DNA"/>
</dbReference>
<evidence type="ECO:0000313" key="2">
    <source>
        <dbReference type="EMBL" id="EAK1509170.1"/>
    </source>
</evidence>
<evidence type="ECO:0000313" key="6">
    <source>
        <dbReference type="Proteomes" id="UP000557830"/>
    </source>
</evidence>
<reference evidence="1 6" key="2">
    <citation type="submission" date="2018-05" db="EMBL/GenBank/DDBJ databases">
        <authorList>
            <consortium name="NARMS: The National Antimicrobial Resistance Monitoring System"/>
        </authorList>
    </citation>
    <scope>NUCLEOTIDE SEQUENCE [LARGE SCALE GENOMIC DNA]</scope>
    <source>
        <strain evidence="3 5">FSIS11807978</strain>
        <strain evidence="1 6">FSIS1609200</strain>
    </source>
</reference>
<dbReference type="Proteomes" id="UP000557830">
    <property type="component" value="Unassembled WGS sequence"/>
</dbReference>
<evidence type="ECO:0000313" key="1">
    <source>
        <dbReference type="EMBL" id="EAJ1077156.1"/>
    </source>
</evidence>
<gene>
    <name evidence="1" type="ORF">BU953_05975</name>
    <name evidence="3" type="ORF">C6T04_01905</name>
    <name evidence="2" type="ORF">CJD00_02570</name>
</gene>
<dbReference type="EMBL" id="AABUYW010000009">
    <property type="protein sequence ID" value="EAJ1077156.1"/>
    <property type="molecule type" value="Genomic_DNA"/>
</dbReference>
<dbReference type="Proteomes" id="UP000361993">
    <property type="component" value="Unassembled WGS sequence"/>
</dbReference>
<dbReference type="AlphaFoldDB" id="A0A0Q2HF13"/>
<proteinExistence type="predicted"/>
<protein>
    <submittedName>
        <fullName evidence="2">Uncharacterized protein</fullName>
    </submittedName>
</protein>
<evidence type="ECO:0000313" key="5">
    <source>
        <dbReference type="Proteomes" id="UP000365807"/>
    </source>
</evidence>
<evidence type="ECO:0000313" key="3">
    <source>
        <dbReference type="EMBL" id="EAK4357686.1"/>
    </source>
</evidence>
<dbReference type="EMBL" id="AACGFG010000002">
    <property type="protein sequence ID" value="EAK4357686.1"/>
    <property type="molecule type" value="Genomic_DNA"/>
</dbReference>
<dbReference type="KEGG" id="ccof:VC76_07185"/>
<reference evidence="2 4" key="1">
    <citation type="submission" date="2018-05" db="EMBL/GenBank/DDBJ databases">
        <authorList>
            <consortium name="GenomeTrakr network: Whole genome sequencing for foodborne pathogen traceback"/>
        </authorList>
    </citation>
    <scope>NUCLEOTIDE SEQUENCE [LARGE SCALE GENOMIC DNA]</scope>
    <source>
        <strain evidence="2 4">NC_C6016</strain>
    </source>
</reference>
<accession>A0A0Q2HF13</accession>
<comment type="caution">
    <text evidence="2">The sequence shown here is derived from an EMBL/GenBank/DDBJ whole genome shotgun (WGS) entry which is preliminary data.</text>
</comment>